<evidence type="ECO:0000313" key="2">
    <source>
        <dbReference type="EMBL" id="RDV27983.1"/>
    </source>
</evidence>
<keyword evidence="3" id="KW-1185">Reference proteome</keyword>
<feature type="signal peptide" evidence="1">
    <location>
        <begin position="1"/>
        <end position="20"/>
    </location>
</feature>
<organism evidence="2 3">
    <name type="scientific">Alteromonas aestuariivivens</name>
    <dbReference type="NCBI Taxonomy" id="1938339"/>
    <lineage>
        <taxon>Bacteria</taxon>
        <taxon>Pseudomonadati</taxon>
        <taxon>Pseudomonadota</taxon>
        <taxon>Gammaproteobacteria</taxon>
        <taxon>Alteromonadales</taxon>
        <taxon>Alteromonadaceae</taxon>
        <taxon>Alteromonas/Salinimonas group</taxon>
        <taxon>Alteromonas</taxon>
    </lineage>
</organism>
<dbReference type="Proteomes" id="UP000256561">
    <property type="component" value="Unassembled WGS sequence"/>
</dbReference>
<keyword evidence="1" id="KW-0732">Signal</keyword>
<dbReference type="AlphaFoldDB" id="A0A3D8MCT1"/>
<dbReference type="InterPro" id="IPR017853">
    <property type="entry name" value="GH"/>
</dbReference>
<dbReference type="SUPFAM" id="SSF51445">
    <property type="entry name" value="(Trans)glycosidases"/>
    <property type="match status" value="1"/>
</dbReference>
<reference evidence="3" key="1">
    <citation type="submission" date="2018-08" db="EMBL/GenBank/DDBJ databases">
        <authorList>
            <person name="Zhang J."/>
            <person name="Du Z.-J."/>
        </authorList>
    </citation>
    <scope>NUCLEOTIDE SEQUENCE [LARGE SCALE GENOMIC DNA]</scope>
    <source>
        <strain evidence="3">KCTC 52655</strain>
    </source>
</reference>
<name>A0A3D8MCT1_9ALTE</name>
<evidence type="ECO:0000313" key="3">
    <source>
        <dbReference type="Proteomes" id="UP000256561"/>
    </source>
</evidence>
<sequence length="380" mass="44249">MKQSMLLMLCALLWGPQSLAIQAEPFLGANYNESLERVNLSDLKRSQSSWARGFIVYHHYQQGSRDLNTDPRVMGFQKLKKMGLNTVLSLKFNYQNRPFPITQADIDQELNFLPTLLDALMPYADIVVAGNEPFIETEKSLRQQPLVRFYKQVAERIHQYQLANGYQQPLYLGAFNRLWEGGMQTDSAPLLALAKSLPWIAGVDLHIHHASDEQFTTMIDYALARLRPGQHFIATEFSLMHHWRASLKQPVPADFAQHYQRPESWQVYQYLDQVVNHQPVAREEWVAFLSASPWFETRKHYIRDAMTRFGSYPQFAGATYGFYQTYGKRPFTDNRDPWILNSLYSNQTVQWQDGLPPFHYQFMQDYIDYQVQTSSKGTQP</sequence>
<dbReference type="EMBL" id="QRHA01000002">
    <property type="protein sequence ID" value="RDV27983.1"/>
    <property type="molecule type" value="Genomic_DNA"/>
</dbReference>
<proteinExistence type="predicted"/>
<evidence type="ECO:0008006" key="4">
    <source>
        <dbReference type="Google" id="ProtNLM"/>
    </source>
</evidence>
<protein>
    <recommendedName>
        <fullName evidence="4">Glycoside hydrolase family 5 domain-containing protein</fullName>
    </recommendedName>
</protein>
<feature type="chain" id="PRO_5017784025" description="Glycoside hydrolase family 5 domain-containing protein" evidence="1">
    <location>
        <begin position="21"/>
        <end position="380"/>
    </location>
</feature>
<dbReference type="OrthoDB" id="629332at2"/>
<evidence type="ECO:0000256" key="1">
    <source>
        <dbReference type="SAM" id="SignalP"/>
    </source>
</evidence>
<gene>
    <name evidence="2" type="ORF">DXV75_03165</name>
</gene>
<comment type="caution">
    <text evidence="2">The sequence shown here is derived from an EMBL/GenBank/DDBJ whole genome shotgun (WGS) entry which is preliminary data.</text>
</comment>
<dbReference type="RefSeq" id="WP_115591872.1">
    <property type="nucleotide sequence ID" value="NZ_QRHA01000002.1"/>
</dbReference>
<accession>A0A3D8MCT1</accession>